<feature type="domain" description="Macro" evidence="2">
    <location>
        <begin position="34"/>
        <end position="221"/>
    </location>
</feature>
<feature type="compositionally biased region" description="Basic and acidic residues" evidence="1">
    <location>
        <begin position="274"/>
        <end position="293"/>
    </location>
</feature>
<accession>A0AAE0TQT3</accession>
<gene>
    <name evidence="3" type="ORF">LTR78_010254</name>
</gene>
<dbReference type="Gene3D" id="3.40.220.10">
    <property type="entry name" value="Leucine Aminopeptidase, subunit E, domain 1"/>
    <property type="match status" value="1"/>
</dbReference>
<proteinExistence type="predicted"/>
<dbReference type="PROSITE" id="PS51154">
    <property type="entry name" value="MACRO"/>
    <property type="match status" value="1"/>
</dbReference>
<dbReference type="PANTHER" id="PTHR11106:SF27">
    <property type="entry name" value="MACRO DOMAIN-CONTAINING PROTEIN"/>
    <property type="match status" value="1"/>
</dbReference>
<feature type="compositionally biased region" description="Polar residues" evidence="1">
    <location>
        <begin position="230"/>
        <end position="242"/>
    </location>
</feature>
<dbReference type="PANTHER" id="PTHR11106">
    <property type="entry name" value="GANGLIOSIDE INDUCED DIFFERENTIATION ASSOCIATED PROTEIN 2-RELATED"/>
    <property type="match status" value="1"/>
</dbReference>
<feature type="compositionally biased region" description="Basic and acidic residues" evidence="1">
    <location>
        <begin position="243"/>
        <end position="255"/>
    </location>
</feature>
<evidence type="ECO:0000313" key="4">
    <source>
        <dbReference type="Proteomes" id="UP001274830"/>
    </source>
</evidence>
<dbReference type="SMART" id="SM00506">
    <property type="entry name" value="A1pp"/>
    <property type="match status" value="1"/>
</dbReference>
<dbReference type="SUPFAM" id="SSF52949">
    <property type="entry name" value="Macro domain-like"/>
    <property type="match status" value="1"/>
</dbReference>
<organism evidence="3 4">
    <name type="scientific">Recurvomyces mirabilis</name>
    <dbReference type="NCBI Taxonomy" id="574656"/>
    <lineage>
        <taxon>Eukaryota</taxon>
        <taxon>Fungi</taxon>
        <taxon>Dikarya</taxon>
        <taxon>Ascomycota</taxon>
        <taxon>Pezizomycotina</taxon>
        <taxon>Dothideomycetes</taxon>
        <taxon>Dothideomycetidae</taxon>
        <taxon>Mycosphaerellales</taxon>
        <taxon>Teratosphaeriaceae</taxon>
        <taxon>Recurvomyces</taxon>
    </lineage>
</organism>
<reference evidence="3" key="1">
    <citation type="submission" date="2023-07" db="EMBL/GenBank/DDBJ databases">
        <title>Black Yeasts Isolated from many extreme environments.</title>
        <authorList>
            <person name="Coleine C."/>
            <person name="Stajich J.E."/>
            <person name="Selbmann L."/>
        </authorList>
    </citation>
    <scope>NUCLEOTIDE SEQUENCE</scope>
    <source>
        <strain evidence="3">CCFEE 5485</strain>
    </source>
</reference>
<dbReference type="InterPro" id="IPR043472">
    <property type="entry name" value="Macro_dom-like"/>
</dbReference>
<keyword evidence="4" id="KW-1185">Reference proteome</keyword>
<dbReference type="Pfam" id="PF01661">
    <property type="entry name" value="Macro"/>
    <property type="match status" value="1"/>
</dbReference>
<dbReference type="InterPro" id="IPR002589">
    <property type="entry name" value="Macro_dom"/>
</dbReference>
<dbReference type="CDD" id="cd02908">
    <property type="entry name" value="Macro_OAADPr_deacetylase"/>
    <property type="match status" value="1"/>
</dbReference>
<evidence type="ECO:0000256" key="1">
    <source>
        <dbReference type="SAM" id="MobiDB-lite"/>
    </source>
</evidence>
<feature type="region of interest" description="Disordered" evidence="1">
    <location>
        <begin position="224"/>
        <end position="310"/>
    </location>
</feature>
<name>A0AAE0TQT3_9PEZI</name>
<protein>
    <recommendedName>
        <fullName evidence="2">Macro domain-containing protein</fullName>
    </recommendedName>
</protein>
<sequence>MSSTLARHASAIQPSSIPTLNDLYTQGILEPADQTHPQATSKYNTQICLIRTDITTLATDCIVNAANESLLGGGGVDGAIHSAAGPGLLRECRMLDGCDTGSAKITGAYQLPCKRVIHAVGPIFSLALRQGKGEPARLLGGCYTTSLDLAVENGCKSIAFSALSTGVYGYKSQLAARDALTAVKGWLDEDEERARKIERIVFCSFLAKDEAAYEEWVPRFFPPAAENKETSAQPNDRATTMDGTEKPAEETKVDETSGDMPAGELPLPVLPDVPTKESTEPGQPDAKKQKIANDDNTTASIQDGDAVRKL</sequence>
<comment type="caution">
    <text evidence="3">The sequence shown here is derived from an EMBL/GenBank/DDBJ whole genome shotgun (WGS) entry which is preliminary data.</text>
</comment>
<evidence type="ECO:0000313" key="3">
    <source>
        <dbReference type="EMBL" id="KAK3669873.1"/>
    </source>
</evidence>
<dbReference type="EMBL" id="JAUTXT010000069">
    <property type="protein sequence ID" value="KAK3669873.1"/>
    <property type="molecule type" value="Genomic_DNA"/>
</dbReference>
<dbReference type="AlphaFoldDB" id="A0AAE0TQT3"/>
<evidence type="ECO:0000259" key="2">
    <source>
        <dbReference type="PROSITE" id="PS51154"/>
    </source>
</evidence>
<dbReference type="Proteomes" id="UP001274830">
    <property type="component" value="Unassembled WGS sequence"/>
</dbReference>